<comment type="caution">
    <text evidence="6">The sequence shown here is derived from an EMBL/GenBank/DDBJ whole genome shotgun (WGS) entry which is preliminary data.</text>
</comment>
<accession>A0A6N8INU4</accession>
<dbReference type="Pfam" id="PF01968">
    <property type="entry name" value="Hydantoinase_A"/>
    <property type="match status" value="1"/>
</dbReference>
<evidence type="ECO:0000259" key="4">
    <source>
        <dbReference type="Pfam" id="PF05378"/>
    </source>
</evidence>
<evidence type="ECO:0000259" key="3">
    <source>
        <dbReference type="Pfam" id="PF02538"/>
    </source>
</evidence>
<dbReference type="Proteomes" id="UP000469385">
    <property type="component" value="Unassembled WGS sequence"/>
</dbReference>
<evidence type="ECO:0000313" key="6">
    <source>
        <dbReference type="EMBL" id="MVQ28245.1"/>
    </source>
</evidence>
<dbReference type="AlphaFoldDB" id="A0A6N8INU4"/>
<feature type="domain" description="Hydantoinase/oxoprolinase N-terminal" evidence="4">
    <location>
        <begin position="8"/>
        <end position="188"/>
    </location>
</feature>
<evidence type="ECO:0000259" key="2">
    <source>
        <dbReference type="Pfam" id="PF01968"/>
    </source>
</evidence>
<organism evidence="6 7">
    <name type="scientific">Ramlibacter pinisoli</name>
    <dbReference type="NCBI Taxonomy" id="2682844"/>
    <lineage>
        <taxon>Bacteria</taxon>
        <taxon>Pseudomonadati</taxon>
        <taxon>Pseudomonadota</taxon>
        <taxon>Betaproteobacteria</taxon>
        <taxon>Burkholderiales</taxon>
        <taxon>Comamonadaceae</taxon>
        <taxon>Ramlibacter</taxon>
    </lineage>
</organism>
<feature type="domain" description="Hydantoinase B/oxoprolinase" evidence="3">
    <location>
        <begin position="706"/>
        <end position="1225"/>
    </location>
</feature>
<evidence type="ECO:0000259" key="5">
    <source>
        <dbReference type="Pfam" id="PF19278"/>
    </source>
</evidence>
<sequence>MSPALRARVGIDIGGTFTDFALEVERGGVGQRFFAKVLTTPDAPERAVLEGLDRLLADAAIRPAELESVLHGTTLATNAVIERRGARLAFVTTEGFRDTLEMGSESRYDHYDLNVDKPAPLVPRHLRFTLPERMAASGRVLRPLTDEALQALLPALDAADVSAVAVGFLHSHANPAHERSAAEFLRRHRPHLFVSTSAEVAPEIREYERFATACVNAYVQPLMAGYLGRLEAALAQRGVRAPLALMLSNGGLCDVATARAFPVRLLESGPAGGAILAASVATELGIDKALLVDIGGTTAKLCFIDGGAPQTARTMEVARLARFKAGSGIPLRFPVVELAEIGAGGGSIAHVDALGRLRVGPESAGSEPGPACYGRGGRLPTVTDAHLVLGRLDARSFAGGRMPLDVDAANEALRPLAEALGLSVADTAWSICELVDESMATAVHEHAVEVGKGVEGRTLVAIGGMAPLHAARLARKLGLEQVVVPDGAGVGSALGFLRAAIAFESTRSVRMPLPQFDAAAANALLAPMAVAMHEVVRRAASGEDLREARTAWMRYQGQGHEIRVPVPGRELEAEDGAGLREAFEAAYRSLYGRVIDGATVEVLGWSVRVEAAAPRRIPAMTDAGREQAGGTACRFFDQGRRQWTDGRATSARAVARAGRLAGPALLREEETTVVVPAGFEVAGAPGGHLQLLLAGSTDAPADAMPDDIRVQVLWGRLISVVEEQARTLMRTAFSPTVREAGDLSAGLFDLQGRLIAQAVTGTPGHVNSMAACAVHFLAKYPAAAMREGDHFITNDPWLTSGHLHDVTVLSPVFQAGEVIGFFACTCHQVDVGGLGQGPDGRSVHEEGLYIPILPLARAGQVNGDLLSIVRANVRQPDLVVGDILSYITANEVSGRRLAAMLDEFGERGLASIAQAVMARSAAGMRRAIDALPPGTYRSSLQLDGYDAPVHIQCSVTIGDGRIRVGFDGSSPASSHGINLVLNYTRAYAAFGVRAAVAPDVPNNAGSLALVEVDAPAGSILNAQHPAPVCARHIIGQFLPEVVLAALAGAMPGRIPAEGAACNWGLQLRGGPAVARAAGSEGCKVPPFEILFFNAGGSGARPASDGLSATAFPSGIRAIPVEVCESAAPIVIWRKELLPGSGGAGRFRGGLGQRVEVATLDGSPFQVFGIFDRVRNPARGRDGGDDGAPGWVGLASGQALRSMGLQTVPAGEVLRIDVPGGAGLGPAAQRDPRAVAEDERLGYLAAATMRP</sequence>
<dbReference type="InterPro" id="IPR049517">
    <property type="entry name" value="ACX-like_C"/>
</dbReference>
<keyword evidence="7" id="KW-1185">Reference proteome</keyword>
<dbReference type="SUPFAM" id="SSF53067">
    <property type="entry name" value="Actin-like ATPase domain"/>
    <property type="match status" value="1"/>
</dbReference>
<dbReference type="EMBL" id="WSEL01000003">
    <property type="protein sequence ID" value="MVQ28245.1"/>
    <property type="molecule type" value="Genomic_DNA"/>
</dbReference>
<dbReference type="PANTHER" id="PTHR11365">
    <property type="entry name" value="5-OXOPROLINASE RELATED"/>
    <property type="match status" value="1"/>
</dbReference>
<dbReference type="InterPro" id="IPR043129">
    <property type="entry name" value="ATPase_NBD"/>
</dbReference>
<feature type="domain" description="Hydantoinase A/oxoprolinase" evidence="2">
    <location>
        <begin position="209"/>
        <end position="503"/>
    </location>
</feature>
<feature type="domain" description="Acetophenone carboxylase-like C-terminal" evidence="5">
    <location>
        <begin position="532"/>
        <end position="681"/>
    </location>
</feature>
<dbReference type="InterPro" id="IPR008040">
    <property type="entry name" value="Hydant_A_N"/>
</dbReference>
<evidence type="ECO:0000313" key="7">
    <source>
        <dbReference type="Proteomes" id="UP000469385"/>
    </source>
</evidence>
<dbReference type="GO" id="GO:0006749">
    <property type="term" value="P:glutathione metabolic process"/>
    <property type="evidence" value="ECO:0007669"/>
    <property type="project" value="TreeGrafter"/>
</dbReference>
<comment type="similarity">
    <text evidence="1">Belongs to the oxoprolinase family.</text>
</comment>
<dbReference type="Pfam" id="PF02538">
    <property type="entry name" value="Hydantoinase_B"/>
    <property type="match status" value="1"/>
</dbReference>
<dbReference type="GO" id="GO:0017168">
    <property type="term" value="F:5-oxoprolinase (ATP-hydrolyzing) activity"/>
    <property type="evidence" value="ECO:0007669"/>
    <property type="project" value="TreeGrafter"/>
</dbReference>
<reference evidence="6 7" key="1">
    <citation type="submission" date="2019-12" db="EMBL/GenBank/DDBJ databases">
        <authorList>
            <person name="Huq M.A."/>
        </authorList>
    </citation>
    <scope>NUCLEOTIDE SEQUENCE [LARGE SCALE GENOMIC DNA]</scope>
    <source>
        <strain evidence="6 7">MAH-25</strain>
    </source>
</reference>
<protein>
    <submittedName>
        <fullName evidence="6">Methylhydantoinase</fullName>
    </submittedName>
</protein>
<dbReference type="InterPro" id="IPR003692">
    <property type="entry name" value="Hydantoinase_B"/>
</dbReference>
<gene>
    <name evidence="6" type="ORF">GON04_02195</name>
</gene>
<evidence type="ECO:0000256" key="1">
    <source>
        <dbReference type="ARBA" id="ARBA00010403"/>
    </source>
</evidence>
<dbReference type="InterPro" id="IPR045079">
    <property type="entry name" value="Oxoprolinase-like"/>
</dbReference>
<name>A0A6N8INU4_9BURK</name>
<dbReference type="RefSeq" id="WP_157396378.1">
    <property type="nucleotide sequence ID" value="NZ_WSEL01000003.1"/>
</dbReference>
<dbReference type="PANTHER" id="PTHR11365:SF23">
    <property type="entry name" value="HYPOTHETICAL 5-OXOPROLINASE (EUROFUNG)-RELATED"/>
    <property type="match status" value="1"/>
</dbReference>
<dbReference type="Pfam" id="PF19278">
    <property type="entry name" value="Hydant_A_C"/>
    <property type="match status" value="1"/>
</dbReference>
<dbReference type="GO" id="GO:0005829">
    <property type="term" value="C:cytosol"/>
    <property type="evidence" value="ECO:0007669"/>
    <property type="project" value="TreeGrafter"/>
</dbReference>
<proteinExistence type="inferred from homology"/>
<dbReference type="InterPro" id="IPR002821">
    <property type="entry name" value="Hydantoinase_A"/>
</dbReference>
<dbReference type="Pfam" id="PF05378">
    <property type="entry name" value="Hydant_A_N"/>
    <property type="match status" value="1"/>
</dbReference>